<keyword evidence="6 8" id="KW-0862">Zinc</keyword>
<proteinExistence type="evidence at transcript level"/>
<dbReference type="Gene3D" id="2.60.120.10">
    <property type="entry name" value="Jelly Rolls"/>
    <property type="match status" value="1"/>
</dbReference>
<dbReference type="SUPFAM" id="SSF51182">
    <property type="entry name" value="RmlC-like cupins"/>
    <property type="match status" value="2"/>
</dbReference>
<organism evidence="10">
    <name type="scientific">Saccharina japonica</name>
    <name type="common">Sweet kelp</name>
    <name type="synonym">Laminaria japonica</name>
    <dbReference type="NCBI Taxonomy" id="88149"/>
    <lineage>
        <taxon>Eukaryota</taxon>
        <taxon>Sar</taxon>
        <taxon>Stramenopiles</taxon>
        <taxon>Ochrophyta</taxon>
        <taxon>PX clade</taxon>
        <taxon>Phaeophyceae</taxon>
        <taxon>Laminariales</taxon>
        <taxon>Laminariaceae</taxon>
        <taxon>Saccharina</taxon>
    </lineage>
</organism>
<dbReference type="InterPro" id="IPR018050">
    <property type="entry name" value="Pmannose_isomerase-type1_CS"/>
</dbReference>
<comment type="cofactor">
    <cofactor evidence="8">
        <name>Zn(2+)</name>
        <dbReference type="ChEBI" id="CHEBI:29105"/>
    </cofactor>
    <text evidence="8">Binds 1 zinc ion per subunit.</text>
</comment>
<dbReference type="InterPro" id="IPR046457">
    <property type="entry name" value="PMI_typeI_cat"/>
</dbReference>
<dbReference type="EMBL" id="KF937209">
    <property type="protein sequence ID" value="AIU99987.1"/>
    <property type="molecule type" value="Genomic_DNA"/>
</dbReference>
<dbReference type="GO" id="GO:0009298">
    <property type="term" value="P:GDP-mannose biosynthetic process"/>
    <property type="evidence" value="ECO:0007669"/>
    <property type="project" value="UniProtKB-UniPathway"/>
</dbReference>
<dbReference type="PANTHER" id="PTHR10309:SF0">
    <property type="entry name" value="MANNOSE-6-PHOSPHATE ISOMERASE"/>
    <property type="match status" value="1"/>
</dbReference>
<name>A0A0R5QPG6_SACJA</name>
<reference evidence="10" key="1">
    <citation type="submission" date="2013-12" db="EMBL/GenBank/DDBJ databases">
        <title>Cloning and characterization of phosphomannose isomerase in Saccharina japonica, which exhibits as a biofunctional enzyme.</title>
        <authorList>
            <person name="Wang R."/>
            <person name="Chi S."/>
            <person name="Zhang Y."/>
            <person name="Liu T."/>
        </authorList>
    </citation>
    <scope>NUCLEOTIDE SEQUENCE</scope>
</reference>
<dbReference type="InterPro" id="IPR001250">
    <property type="entry name" value="Man6P_Isoase-1"/>
</dbReference>
<evidence type="ECO:0000256" key="5">
    <source>
        <dbReference type="ARBA" id="ARBA00022723"/>
    </source>
</evidence>
<dbReference type="EC" id="5.3.1.8" evidence="4"/>
<dbReference type="InterPro" id="IPR014710">
    <property type="entry name" value="RmlC-like_jellyroll"/>
</dbReference>
<sequence length="339" mass="38848">MRRLNCPVQNYAWGKRGSDSMVAKLKTLENEGFETEEGKMYAELWMGTHPNGPSRVMPEAGDFVEGAEEGHAGIFLIELLETHPHYLGDLEKLGDLPFMFKVLSINKALSIQAHPDKKLAERLYATRPDLYKDDNHKPEMAVALSDFEGLCGFRPFEEIVFNLHRYPELRGLVSLSAMRAMCSLPEDLEERRDALRKLFHSYITAKPEVVTTQVKALVQRLGSRVDESGFSSDGSVDHTDDEEIDLEDIYGEGYEHKEKGEMFLRRLRAEDYYVQDLMRRLSDEYPGDIGIMMPLLLNYMRMGEGESFFMAANEPHAYLKGDIMEVIKLDLHGWIWSLI</sequence>
<protein>
    <recommendedName>
        <fullName evidence="4">mannose-6-phosphate isomerase</fullName>
        <ecNumber evidence="4">5.3.1.8</ecNumber>
    </recommendedName>
</protein>
<evidence type="ECO:0000259" key="9">
    <source>
        <dbReference type="Pfam" id="PF20511"/>
    </source>
</evidence>
<comment type="similarity">
    <text evidence="3">Belongs to the mannose-6-phosphate isomerase type 1 family.</text>
</comment>
<dbReference type="PIRSF" id="PIRSF001480">
    <property type="entry name" value="Mannose-6-phosphate_isomerase"/>
    <property type="match status" value="1"/>
</dbReference>
<evidence type="ECO:0000256" key="8">
    <source>
        <dbReference type="PIRSR" id="PIRSR001480-2"/>
    </source>
</evidence>
<evidence type="ECO:0000256" key="4">
    <source>
        <dbReference type="ARBA" id="ARBA00011956"/>
    </source>
</evidence>
<gene>
    <name evidence="10" type="primary">PMI3</name>
</gene>
<evidence type="ECO:0000313" key="10">
    <source>
        <dbReference type="EMBL" id="AIU99989.1"/>
    </source>
</evidence>
<feature type="binding site" evidence="8">
    <location>
        <position position="114"/>
    </location>
    <ligand>
        <name>Zn(2+)</name>
        <dbReference type="ChEBI" id="CHEBI:29105"/>
    </ligand>
</feature>
<keyword evidence="7 10" id="KW-0413">Isomerase</keyword>
<keyword evidence="5 8" id="KW-0479">Metal-binding</keyword>
<dbReference type="GO" id="GO:0005829">
    <property type="term" value="C:cytosol"/>
    <property type="evidence" value="ECO:0007669"/>
    <property type="project" value="TreeGrafter"/>
</dbReference>
<evidence type="ECO:0000256" key="7">
    <source>
        <dbReference type="ARBA" id="ARBA00023235"/>
    </source>
</evidence>
<dbReference type="InterPro" id="IPR011051">
    <property type="entry name" value="RmlC_Cupin_sf"/>
</dbReference>
<accession>A0A0R5QPG6</accession>
<evidence type="ECO:0000256" key="6">
    <source>
        <dbReference type="ARBA" id="ARBA00022833"/>
    </source>
</evidence>
<dbReference type="GO" id="GO:0005975">
    <property type="term" value="P:carbohydrate metabolic process"/>
    <property type="evidence" value="ECO:0007669"/>
    <property type="project" value="InterPro"/>
</dbReference>
<comment type="pathway">
    <text evidence="2">Nucleotide-sugar biosynthesis; GDP-alpha-D-mannose biosynthesis; alpha-D-mannose 1-phosphate from D-fructose 6-phosphate: step 1/2.</text>
</comment>
<dbReference type="PROSITE" id="PS00965">
    <property type="entry name" value="PMI_I_1"/>
    <property type="match status" value="1"/>
</dbReference>
<feature type="binding site" evidence="8">
    <location>
        <position position="112"/>
    </location>
    <ligand>
        <name>Zn(2+)</name>
        <dbReference type="ChEBI" id="CHEBI:29105"/>
    </ligand>
</feature>
<dbReference type="InterPro" id="IPR016305">
    <property type="entry name" value="Mannose-6-P_Isomerase"/>
</dbReference>
<dbReference type="GO" id="GO:0004476">
    <property type="term" value="F:mannose-6-phosphate isomerase activity"/>
    <property type="evidence" value="ECO:0007669"/>
    <property type="project" value="UniProtKB-EC"/>
</dbReference>
<evidence type="ECO:0000256" key="2">
    <source>
        <dbReference type="ARBA" id="ARBA00004666"/>
    </source>
</evidence>
<comment type="catalytic activity">
    <reaction evidence="1">
        <text>D-mannose 6-phosphate = D-fructose 6-phosphate</text>
        <dbReference type="Rhea" id="RHEA:12356"/>
        <dbReference type="ChEBI" id="CHEBI:58735"/>
        <dbReference type="ChEBI" id="CHEBI:61527"/>
        <dbReference type="EC" id="5.3.1.8"/>
    </reaction>
</comment>
<dbReference type="GO" id="GO:0008270">
    <property type="term" value="F:zinc ion binding"/>
    <property type="evidence" value="ECO:0007669"/>
    <property type="project" value="InterPro"/>
</dbReference>
<dbReference type="SMR" id="A0A0R5QPG6"/>
<dbReference type="PRINTS" id="PR00714">
    <property type="entry name" value="MAN6PISMRASE"/>
</dbReference>
<dbReference type="UniPathway" id="UPA00126">
    <property type="reaction ID" value="UER00423"/>
</dbReference>
<feature type="binding site" evidence="8">
    <location>
        <position position="139"/>
    </location>
    <ligand>
        <name>Zn(2+)</name>
        <dbReference type="ChEBI" id="CHEBI:29105"/>
    </ligand>
</feature>
<dbReference type="EMBL" id="KF937211">
    <property type="protein sequence ID" value="AIU99989.1"/>
    <property type="molecule type" value="mRNA"/>
</dbReference>
<dbReference type="Pfam" id="PF20511">
    <property type="entry name" value="PMI_typeI_cat"/>
    <property type="match status" value="1"/>
</dbReference>
<dbReference type="PANTHER" id="PTHR10309">
    <property type="entry name" value="MANNOSE-6-PHOSPHATE ISOMERASE"/>
    <property type="match status" value="1"/>
</dbReference>
<evidence type="ECO:0000256" key="1">
    <source>
        <dbReference type="ARBA" id="ARBA00000757"/>
    </source>
</evidence>
<dbReference type="CDD" id="cd07011">
    <property type="entry name" value="cupin_PMI_type_I_N"/>
    <property type="match status" value="1"/>
</dbReference>
<feature type="domain" description="Phosphomannose isomerase type I catalytic" evidence="9">
    <location>
        <begin position="2"/>
        <end position="155"/>
    </location>
</feature>
<evidence type="ECO:0000256" key="3">
    <source>
        <dbReference type="ARBA" id="ARBA00010772"/>
    </source>
</evidence>
<feature type="binding site" evidence="8">
    <location>
        <position position="316"/>
    </location>
    <ligand>
        <name>Zn(2+)</name>
        <dbReference type="ChEBI" id="CHEBI:29105"/>
    </ligand>
</feature>
<dbReference type="AlphaFoldDB" id="A0A0R5QPG6"/>
<dbReference type="NCBIfam" id="TIGR00218">
    <property type="entry name" value="manA"/>
    <property type="match status" value="1"/>
</dbReference>